<reference evidence="2" key="2">
    <citation type="submission" date="2020-11" db="EMBL/GenBank/DDBJ databases">
        <authorList>
            <person name="McCartney M.A."/>
            <person name="Auch B."/>
            <person name="Kono T."/>
            <person name="Mallez S."/>
            <person name="Becker A."/>
            <person name="Gohl D.M."/>
            <person name="Silverstein K.A.T."/>
            <person name="Koren S."/>
            <person name="Bechman K.B."/>
            <person name="Herman A."/>
            <person name="Abrahante J.E."/>
            <person name="Garbe J."/>
        </authorList>
    </citation>
    <scope>NUCLEOTIDE SEQUENCE</scope>
    <source>
        <strain evidence="2">Duluth1</strain>
        <tissue evidence="2">Whole animal</tissue>
    </source>
</reference>
<dbReference type="EMBL" id="JAIWYP010000018">
    <property type="protein sequence ID" value="KAH3692918.1"/>
    <property type="molecule type" value="Genomic_DNA"/>
</dbReference>
<feature type="region of interest" description="Disordered" evidence="1">
    <location>
        <begin position="56"/>
        <end position="79"/>
    </location>
</feature>
<accession>A0A9D3Y6Z1</accession>
<evidence type="ECO:0000313" key="3">
    <source>
        <dbReference type="Proteomes" id="UP000828390"/>
    </source>
</evidence>
<organism evidence="2 3">
    <name type="scientific">Dreissena polymorpha</name>
    <name type="common">Zebra mussel</name>
    <name type="synonym">Mytilus polymorpha</name>
    <dbReference type="NCBI Taxonomy" id="45954"/>
    <lineage>
        <taxon>Eukaryota</taxon>
        <taxon>Metazoa</taxon>
        <taxon>Spiralia</taxon>
        <taxon>Lophotrochozoa</taxon>
        <taxon>Mollusca</taxon>
        <taxon>Bivalvia</taxon>
        <taxon>Autobranchia</taxon>
        <taxon>Heteroconchia</taxon>
        <taxon>Euheterodonta</taxon>
        <taxon>Imparidentia</taxon>
        <taxon>Neoheterodontei</taxon>
        <taxon>Myida</taxon>
        <taxon>Dreissenoidea</taxon>
        <taxon>Dreissenidae</taxon>
        <taxon>Dreissena</taxon>
    </lineage>
</organism>
<dbReference type="AlphaFoldDB" id="A0A9D3Y6Z1"/>
<proteinExistence type="predicted"/>
<comment type="caution">
    <text evidence="2">The sequence shown here is derived from an EMBL/GenBank/DDBJ whole genome shotgun (WGS) entry which is preliminary data.</text>
</comment>
<name>A0A9D3Y6Z1_DREPO</name>
<feature type="compositionally biased region" description="Polar residues" evidence="1">
    <location>
        <begin position="57"/>
        <end position="79"/>
    </location>
</feature>
<protein>
    <submittedName>
        <fullName evidence="2">Uncharacterized protein</fullName>
    </submittedName>
</protein>
<gene>
    <name evidence="2" type="ORF">DPMN_193254</name>
</gene>
<evidence type="ECO:0000256" key="1">
    <source>
        <dbReference type="SAM" id="MobiDB-lite"/>
    </source>
</evidence>
<reference evidence="2" key="1">
    <citation type="journal article" date="2019" name="bioRxiv">
        <title>The Genome of the Zebra Mussel, Dreissena polymorpha: A Resource for Invasive Species Research.</title>
        <authorList>
            <person name="McCartney M.A."/>
            <person name="Auch B."/>
            <person name="Kono T."/>
            <person name="Mallez S."/>
            <person name="Zhang Y."/>
            <person name="Obille A."/>
            <person name="Becker A."/>
            <person name="Abrahante J.E."/>
            <person name="Garbe J."/>
            <person name="Badalamenti J.P."/>
            <person name="Herman A."/>
            <person name="Mangelson H."/>
            <person name="Liachko I."/>
            <person name="Sullivan S."/>
            <person name="Sone E.D."/>
            <person name="Koren S."/>
            <person name="Silverstein K.A.T."/>
            <person name="Beckman K.B."/>
            <person name="Gohl D.M."/>
        </authorList>
    </citation>
    <scope>NUCLEOTIDE SEQUENCE</scope>
    <source>
        <strain evidence="2">Duluth1</strain>
        <tissue evidence="2">Whole animal</tissue>
    </source>
</reference>
<evidence type="ECO:0000313" key="2">
    <source>
        <dbReference type="EMBL" id="KAH3692918.1"/>
    </source>
</evidence>
<dbReference type="Proteomes" id="UP000828390">
    <property type="component" value="Unassembled WGS sequence"/>
</dbReference>
<keyword evidence="3" id="KW-1185">Reference proteome</keyword>
<sequence length="79" mass="8689">MNIFFQVGYINTSNSGALQTLLANKTNIIEVNVDDNPYPLLAQIQQLAQEIQHGDVLSQSSTPSSRKAATLTLQTTEPW</sequence>